<reference evidence="1" key="1">
    <citation type="journal article" date="2021" name="Proc. Natl. Acad. Sci. U.S.A.">
        <title>A Catalog of Tens of Thousands of Viruses from Human Metagenomes Reveals Hidden Associations with Chronic Diseases.</title>
        <authorList>
            <person name="Tisza M.J."/>
            <person name="Buck C.B."/>
        </authorList>
    </citation>
    <scope>NUCLEOTIDE SEQUENCE</scope>
    <source>
        <strain evidence="1">CtRnx2</strain>
    </source>
</reference>
<protein>
    <submittedName>
        <fullName evidence="1">Uncharacterized protein</fullName>
    </submittedName>
</protein>
<accession>A0A8S5QTJ8</accession>
<organism evidence="1">
    <name type="scientific">Podoviridae sp. ctRnx2</name>
    <dbReference type="NCBI Taxonomy" id="2826555"/>
    <lineage>
        <taxon>Viruses</taxon>
        <taxon>Duplodnaviria</taxon>
        <taxon>Heunggongvirae</taxon>
        <taxon>Uroviricota</taxon>
        <taxon>Caudoviricetes</taxon>
    </lineage>
</organism>
<evidence type="ECO:0000313" key="1">
    <source>
        <dbReference type="EMBL" id="DAE22045.1"/>
    </source>
</evidence>
<name>A0A8S5QTJ8_9CAUD</name>
<sequence>MFWVAASMDSRVRMMWSIAVLVVFRLIREGLIAFHGSHYRDLIMLVKPWVNKQQKPAGRAEWWVMADQSSSSLS</sequence>
<proteinExistence type="predicted"/>
<dbReference type="EMBL" id="BK015724">
    <property type="protein sequence ID" value="DAE22045.1"/>
    <property type="molecule type" value="Genomic_DNA"/>
</dbReference>